<gene>
    <name evidence="1" type="ORF">J2X09_005001</name>
</gene>
<proteinExistence type="predicted"/>
<dbReference type="EMBL" id="JAVDWE010000021">
    <property type="protein sequence ID" value="MDR7097227.1"/>
    <property type="molecule type" value="Genomic_DNA"/>
</dbReference>
<evidence type="ECO:0000313" key="1">
    <source>
        <dbReference type="EMBL" id="MDR7097227.1"/>
    </source>
</evidence>
<sequence length="77" mass="8200">MSRFRLQSPLSISDFEKRSVQLVAACALGLAGIAAVQVSPPTRHALSVFTPVRQADAPRPARLATVITSLKTTGGRR</sequence>
<reference evidence="1 2" key="1">
    <citation type="submission" date="2023-07" db="EMBL/GenBank/DDBJ databases">
        <title>Sorghum-associated microbial communities from plants grown in Nebraska, USA.</title>
        <authorList>
            <person name="Schachtman D."/>
        </authorList>
    </citation>
    <scope>NUCLEOTIDE SEQUENCE [LARGE SCALE GENOMIC DNA]</scope>
    <source>
        <strain evidence="1 2">BE240</strain>
    </source>
</reference>
<organism evidence="1 2">
    <name type="scientific">Hydrogenophaga laconesensis</name>
    <dbReference type="NCBI Taxonomy" id="1805971"/>
    <lineage>
        <taxon>Bacteria</taxon>
        <taxon>Pseudomonadati</taxon>
        <taxon>Pseudomonadota</taxon>
        <taxon>Betaproteobacteria</taxon>
        <taxon>Burkholderiales</taxon>
        <taxon>Comamonadaceae</taxon>
        <taxon>Hydrogenophaga</taxon>
    </lineage>
</organism>
<evidence type="ECO:0000313" key="2">
    <source>
        <dbReference type="Proteomes" id="UP001265550"/>
    </source>
</evidence>
<dbReference type="Proteomes" id="UP001265550">
    <property type="component" value="Unassembled WGS sequence"/>
</dbReference>
<protein>
    <submittedName>
        <fullName evidence="1">Uncharacterized protein</fullName>
    </submittedName>
</protein>
<comment type="caution">
    <text evidence="1">The sequence shown here is derived from an EMBL/GenBank/DDBJ whole genome shotgun (WGS) entry which is preliminary data.</text>
</comment>
<keyword evidence="2" id="KW-1185">Reference proteome</keyword>
<dbReference type="RefSeq" id="WP_204734536.1">
    <property type="nucleotide sequence ID" value="NZ_JAVDWE010000021.1"/>
</dbReference>
<name>A0ABU1VIA6_9BURK</name>
<accession>A0ABU1VIA6</accession>